<dbReference type="Proteomes" id="UP000277204">
    <property type="component" value="Unassembled WGS sequence"/>
</dbReference>
<gene>
    <name evidence="1" type="ORF">SMRZ_LOCUS5822</name>
</gene>
<dbReference type="STRING" id="48269.A0A183LPU7"/>
<name>A0A183LPU7_9TREM</name>
<dbReference type="AlphaFoldDB" id="A0A183LPU7"/>
<evidence type="ECO:0000313" key="1">
    <source>
        <dbReference type="EMBL" id="VDO68015.1"/>
    </source>
</evidence>
<accession>A0A183LPU7</accession>
<dbReference type="EMBL" id="UZAI01002076">
    <property type="protein sequence ID" value="VDO68015.1"/>
    <property type="molecule type" value="Genomic_DNA"/>
</dbReference>
<proteinExistence type="predicted"/>
<keyword evidence="2" id="KW-1185">Reference proteome</keyword>
<protein>
    <submittedName>
        <fullName evidence="1">Uncharacterized protein</fullName>
    </submittedName>
</protein>
<evidence type="ECO:0000313" key="2">
    <source>
        <dbReference type="Proteomes" id="UP000277204"/>
    </source>
</evidence>
<sequence length="183" mass="20601">MSLDDGKSEASQIYPAEQSIIQTWERQQDVHLTNPHLDMLDAWSSDGGSISSSSSCLSDDHCMDPENPTLSSTPLCEPAEEKDLNSIKDTPRFSNPQKYPLHYLKSAGVYTGKEVIDLAIDRWESYKNLCQHALYVLRQQLVDAYIPYAIEESKASSTKPVLNKASTLMFNFICFLFKIKVTS</sequence>
<organism evidence="1 2">
    <name type="scientific">Schistosoma margrebowiei</name>
    <dbReference type="NCBI Taxonomy" id="48269"/>
    <lineage>
        <taxon>Eukaryota</taxon>
        <taxon>Metazoa</taxon>
        <taxon>Spiralia</taxon>
        <taxon>Lophotrochozoa</taxon>
        <taxon>Platyhelminthes</taxon>
        <taxon>Trematoda</taxon>
        <taxon>Digenea</taxon>
        <taxon>Strigeidida</taxon>
        <taxon>Schistosomatoidea</taxon>
        <taxon>Schistosomatidae</taxon>
        <taxon>Schistosoma</taxon>
    </lineage>
</organism>
<reference evidence="1 2" key="1">
    <citation type="submission" date="2018-11" db="EMBL/GenBank/DDBJ databases">
        <authorList>
            <consortium name="Pathogen Informatics"/>
        </authorList>
    </citation>
    <scope>NUCLEOTIDE SEQUENCE [LARGE SCALE GENOMIC DNA]</scope>
    <source>
        <strain evidence="1 2">Zambia</strain>
    </source>
</reference>